<dbReference type="CDD" id="cd02508">
    <property type="entry name" value="ADP_Glucose_PP"/>
    <property type="match status" value="1"/>
</dbReference>
<dbReference type="GO" id="GO:0005978">
    <property type="term" value="P:glycogen biosynthetic process"/>
    <property type="evidence" value="ECO:0007669"/>
    <property type="project" value="UniProtKB-UniRule"/>
</dbReference>
<dbReference type="InterPro" id="IPR023049">
    <property type="entry name" value="GlgC_bac"/>
</dbReference>
<evidence type="ECO:0000256" key="2">
    <source>
        <dbReference type="ARBA" id="ARBA00022600"/>
    </source>
</evidence>
<proteinExistence type="inferred from homology"/>
<dbReference type="Pfam" id="PF24894">
    <property type="entry name" value="Hexapep_GlmU"/>
    <property type="match status" value="1"/>
</dbReference>
<comment type="catalytic activity">
    <reaction evidence="9">
        <text>alpha-D-glucose 1-phosphate + ATP + H(+) = ADP-alpha-D-glucose + diphosphate</text>
        <dbReference type="Rhea" id="RHEA:12120"/>
        <dbReference type="ChEBI" id="CHEBI:15378"/>
        <dbReference type="ChEBI" id="CHEBI:30616"/>
        <dbReference type="ChEBI" id="CHEBI:33019"/>
        <dbReference type="ChEBI" id="CHEBI:57498"/>
        <dbReference type="ChEBI" id="CHEBI:58601"/>
        <dbReference type="EC" id="2.7.7.27"/>
    </reaction>
</comment>
<accession>I0I2S7</accession>
<dbReference type="InterPro" id="IPR011831">
    <property type="entry name" value="ADP-Glc_PPase"/>
</dbReference>
<keyword evidence="6 9" id="KW-0067">ATP-binding</keyword>
<dbReference type="Gene3D" id="2.160.10.10">
    <property type="entry name" value="Hexapeptide repeat proteins"/>
    <property type="match status" value="1"/>
</dbReference>
<dbReference type="PROSITE" id="PS00810">
    <property type="entry name" value="ADP_GLC_PYROPHOSPH_3"/>
    <property type="match status" value="1"/>
</dbReference>
<dbReference type="Gene3D" id="3.90.550.10">
    <property type="entry name" value="Spore Coat Polysaccharide Biosynthesis Protein SpsA, Chain A"/>
    <property type="match status" value="1"/>
</dbReference>
<dbReference type="EMBL" id="AP012337">
    <property type="protein sequence ID" value="BAL99564.1"/>
    <property type="molecule type" value="Genomic_DNA"/>
</dbReference>
<dbReference type="NCBIfam" id="NF003670">
    <property type="entry name" value="PRK05293.1"/>
    <property type="match status" value="1"/>
</dbReference>
<evidence type="ECO:0000313" key="12">
    <source>
        <dbReference type="EMBL" id="BAL99564.1"/>
    </source>
</evidence>
<feature type="binding site" evidence="9">
    <location>
        <begin position="172"/>
        <end position="173"/>
    </location>
    <ligand>
        <name>alpha-D-glucose 1-phosphate</name>
        <dbReference type="ChEBI" id="CHEBI:58601"/>
    </ligand>
</feature>
<dbReference type="KEGG" id="cap:CLDAP_15250"/>
<comment type="subunit">
    <text evidence="9">Homotetramer.</text>
</comment>
<dbReference type="GO" id="GO:0005524">
    <property type="term" value="F:ATP binding"/>
    <property type="evidence" value="ECO:0007669"/>
    <property type="project" value="UniProtKB-KW"/>
</dbReference>
<evidence type="ECO:0000256" key="4">
    <source>
        <dbReference type="ARBA" id="ARBA00022695"/>
    </source>
</evidence>
<dbReference type="HOGENOM" id="CLU_029499_14_0_0"/>
<comment type="pathway">
    <text evidence="9">Glycan biosynthesis; glycogen biosynthesis.</text>
</comment>
<dbReference type="EC" id="2.7.7.27" evidence="9"/>
<dbReference type="CDD" id="cd04651">
    <property type="entry name" value="LbH_G1P_AT_C"/>
    <property type="match status" value="1"/>
</dbReference>
<evidence type="ECO:0000313" key="13">
    <source>
        <dbReference type="Proteomes" id="UP000007880"/>
    </source>
</evidence>
<dbReference type="InterPro" id="IPR029044">
    <property type="entry name" value="Nucleotide-diphossugar_trans"/>
</dbReference>
<keyword evidence="7 9" id="KW-0320">Glycogen biosynthesis</keyword>
<keyword evidence="3 9" id="KW-0808">Transferase</keyword>
<dbReference type="InterPro" id="IPR005835">
    <property type="entry name" value="NTP_transferase_dom"/>
</dbReference>
<dbReference type="PROSITE" id="PS00809">
    <property type="entry name" value="ADP_GLC_PYROPHOSPH_2"/>
    <property type="match status" value="1"/>
</dbReference>
<evidence type="ECO:0000256" key="6">
    <source>
        <dbReference type="ARBA" id="ARBA00022840"/>
    </source>
</evidence>
<keyword evidence="8 9" id="KW-0119">Carbohydrate metabolism</keyword>
<keyword evidence="5 9" id="KW-0547">Nucleotide-binding</keyword>
<feature type="site" description="Could play a key role in the communication between the regulatory and the substrate sites" evidence="9">
    <location>
        <position position="91"/>
    </location>
</feature>
<keyword evidence="13" id="KW-1185">Reference proteome</keyword>
<gene>
    <name evidence="9 12" type="primary">glgC</name>
    <name evidence="12" type="ordered locus">CLDAP_15250</name>
</gene>
<dbReference type="NCBIfam" id="TIGR02091">
    <property type="entry name" value="glgC"/>
    <property type="match status" value="1"/>
</dbReference>
<dbReference type="InterPro" id="IPR056818">
    <property type="entry name" value="GlmU/GlgC-like_hexapep"/>
</dbReference>
<feature type="site" description="Could play a key role in the communication between the regulatory and the substrate sites" evidence="9">
    <location>
        <position position="52"/>
    </location>
</feature>
<dbReference type="PANTHER" id="PTHR43523">
    <property type="entry name" value="GLUCOSE-1-PHOSPHATE ADENYLYLTRANSFERASE-RELATED"/>
    <property type="match status" value="1"/>
</dbReference>
<evidence type="ECO:0000256" key="9">
    <source>
        <dbReference type="HAMAP-Rule" id="MF_00624"/>
    </source>
</evidence>
<dbReference type="Pfam" id="PF00483">
    <property type="entry name" value="NTP_transferase"/>
    <property type="match status" value="1"/>
</dbReference>
<comment type="function">
    <text evidence="9">Involved in the biosynthesis of ADP-glucose, a building block required for the elongation reactions to produce glycogen. Catalyzes the reaction between ATP and alpha-D-glucose 1-phosphate (G1P) to produce pyrophosphate and ADP-Glc.</text>
</comment>
<evidence type="ECO:0000256" key="3">
    <source>
        <dbReference type="ARBA" id="ARBA00022679"/>
    </source>
</evidence>
<dbReference type="PANTHER" id="PTHR43523:SF2">
    <property type="entry name" value="GLUCOSE-1-PHOSPHATE ADENYLYLTRANSFERASE"/>
    <property type="match status" value="1"/>
</dbReference>
<dbReference type="UniPathway" id="UPA00164"/>
<evidence type="ECO:0000259" key="10">
    <source>
        <dbReference type="Pfam" id="PF00483"/>
    </source>
</evidence>
<evidence type="ECO:0000256" key="8">
    <source>
        <dbReference type="ARBA" id="ARBA00023277"/>
    </source>
</evidence>
<name>I0I2S7_CALAS</name>
<evidence type="ECO:0000256" key="7">
    <source>
        <dbReference type="ARBA" id="ARBA00023056"/>
    </source>
</evidence>
<dbReference type="GO" id="GO:0008878">
    <property type="term" value="F:glucose-1-phosphate adenylyltransferase activity"/>
    <property type="evidence" value="ECO:0007669"/>
    <property type="project" value="UniProtKB-UniRule"/>
</dbReference>
<protein>
    <recommendedName>
        <fullName evidence="9">Glucose-1-phosphate adenylyltransferase</fullName>
        <ecNumber evidence="9">2.7.7.27</ecNumber>
    </recommendedName>
    <alternativeName>
        <fullName evidence="9">ADP-glucose pyrophosphorylase</fullName>
        <shortName evidence="9">ADPGlc PPase</shortName>
    </alternativeName>
    <alternativeName>
        <fullName evidence="9">ADP-glucose synthase</fullName>
    </alternativeName>
</protein>
<dbReference type="HAMAP" id="MF_00624">
    <property type="entry name" value="GlgC"/>
    <property type="match status" value="1"/>
</dbReference>
<dbReference type="eggNOG" id="COG0448">
    <property type="taxonomic scope" value="Bacteria"/>
</dbReference>
<dbReference type="SUPFAM" id="SSF51161">
    <property type="entry name" value="Trimeric LpxA-like enzymes"/>
    <property type="match status" value="1"/>
</dbReference>
<evidence type="ECO:0000256" key="5">
    <source>
        <dbReference type="ARBA" id="ARBA00022741"/>
    </source>
</evidence>
<comment type="similarity">
    <text evidence="1 9">Belongs to the bacterial/plant glucose-1-phosphate adenylyltransferase family.</text>
</comment>
<dbReference type="AlphaFoldDB" id="I0I2S7"/>
<dbReference type="InterPro" id="IPR005836">
    <property type="entry name" value="ADP_Glu_pyroP_CS"/>
</dbReference>
<organism evidence="12 13">
    <name type="scientific">Caldilinea aerophila (strain DSM 14535 / JCM 11387 / NBRC 104270 / STL-6-O1)</name>
    <dbReference type="NCBI Taxonomy" id="926550"/>
    <lineage>
        <taxon>Bacteria</taxon>
        <taxon>Bacillati</taxon>
        <taxon>Chloroflexota</taxon>
        <taxon>Caldilineae</taxon>
        <taxon>Caldilineales</taxon>
        <taxon>Caldilineaceae</taxon>
        <taxon>Caldilinea</taxon>
    </lineage>
</organism>
<keyword evidence="2 9" id="KW-0321">Glycogen metabolism</keyword>
<feature type="binding site" evidence="9">
    <location>
        <position position="92"/>
    </location>
    <ligand>
        <name>alpha-D-glucose 1-phosphate</name>
        <dbReference type="ChEBI" id="CHEBI:58601"/>
    </ligand>
</feature>
<feature type="domain" description="Nucleotidyl transferase" evidence="10">
    <location>
        <begin position="1"/>
        <end position="251"/>
    </location>
</feature>
<dbReference type="PATRIC" id="fig|926550.5.peg.1608"/>
<keyword evidence="4 9" id="KW-0548">Nucleotidyltransferase</keyword>
<feature type="binding site" evidence="9">
    <location>
        <position position="157"/>
    </location>
    <ligand>
        <name>alpha-D-glucose 1-phosphate</name>
        <dbReference type="ChEBI" id="CHEBI:58601"/>
    </ligand>
</feature>
<feature type="domain" description="Glucose-1-phosphate adenylyltransferase/Bifunctional protein GlmU-like C-terminal hexapeptide" evidence="11">
    <location>
        <begin position="282"/>
        <end position="354"/>
    </location>
</feature>
<sequence>MILAGGEGTRLTVLSEERAKPAVPFAGKFRIIDFTLSNCVNSGIYTVGVLTQYRPHSLHDHIGIGKPWDLDRSRGGVRLLQPYQARQGQYWYAGTADAIYQNLNFIHENRADNVLILSGDHIYKMDYRPLIDYHLEKGADLTIAVMPVPLEETHRFGIMVVNEEQRIIEFYEKPKDRDKGNLASMGIYVFNANTLERRLSEGRPEKPRNDFGKDVIPAMIAAGDRVYAYRFEGYWVDVGTIDAYWSTSMALLGPSPALDLYTDNWPILTKSEERPPVKIGPQAKIVNSMISNGCIIRGLVINSVLSPGVYVSPGAVVQDSVVMNDTWVGPGARLDRVVIDKKVVVGAGAIVGTGNPEIPNEQMPDRLFAGITVVGKGAYIPEGAQIGRNVLINSRRDETDFPEDRIVPDGKTI</sequence>
<evidence type="ECO:0000259" key="11">
    <source>
        <dbReference type="Pfam" id="PF24894"/>
    </source>
</evidence>
<dbReference type="SUPFAM" id="SSF53448">
    <property type="entry name" value="Nucleotide-diphospho-sugar transferases"/>
    <property type="match status" value="1"/>
</dbReference>
<dbReference type="Proteomes" id="UP000007880">
    <property type="component" value="Chromosome"/>
</dbReference>
<dbReference type="STRING" id="926550.CLDAP_15250"/>
<dbReference type="InterPro" id="IPR011004">
    <property type="entry name" value="Trimer_LpxA-like_sf"/>
</dbReference>
<feature type="binding site" evidence="9">
    <location>
        <position position="184"/>
    </location>
    <ligand>
        <name>alpha-D-glucose 1-phosphate</name>
        <dbReference type="ChEBI" id="CHEBI:58601"/>
    </ligand>
</feature>
<evidence type="ECO:0000256" key="1">
    <source>
        <dbReference type="ARBA" id="ARBA00010443"/>
    </source>
</evidence>
<reference evidence="12 13" key="1">
    <citation type="submission" date="2012-02" db="EMBL/GenBank/DDBJ databases">
        <title>Complete genome sequence of Caldilinea aerophila DSM 14535 (= NBRC 102666).</title>
        <authorList>
            <person name="Oguchi A."/>
            <person name="Hosoyama A."/>
            <person name="Sekine M."/>
            <person name="Fukai R."/>
            <person name="Kato Y."/>
            <person name="Nakamura S."/>
            <person name="Hanada S."/>
            <person name="Yamazaki S."/>
            <person name="Fujita N."/>
        </authorList>
    </citation>
    <scope>NUCLEOTIDE SEQUENCE [LARGE SCALE GENOMIC DNA]</scope>
    <source>
        <strain evidence="13">DSM 14535 / JCM 11387 / NBRC 104270 / STL-6-O1</strain>
    </source>
</reference>